<evidence type="ECO:0000313" key="2">
    <source>
        <dbReference type="EMBL" id="EEI94076.1"/>
    </source>
</evidence>
<sequence>MTRLEQLIRVRYSSVGNYLVYTYTAISFFYTKQQLMHSNDSSDKE</sequence>
<reference evidence="2 3" key="1">
    <citation type="submission" date="2009-01" db="EMBL/GenBank/DDBJ databases">
        <authorList>
            <person name="Qin X."/>
            <person name="Bachman B."/>
            <person name="Battles P."/>
            <person name="Bell A."/>
            <person name="Bess C."/>
            <person name="Bickham C."/>
            <person name="Chaboub L."/>
            <person name="Chen D."/>
            <person name="Coyle M."/>
            <person name="Deiros D.R."/>
            <person name="Dinh H."/>
            <person name="Forbes L."/>
            <person name="Fowler G."/>
            <person name="Francisco L."/>
            <person name="Fu Q."/>
            <person name="Gubbala S."/>
            <person name="Hale W."/>
            <person name="Han Y."/>
            <person name="Hemphill L."/>
            <person name="Highlander S.K."/>
            <person name="Hirani K."/>
            <person name="Hogues M."/>
            <person name="Jackson L."/>
            <person name="Jakkamsetti A."/>
            <person name="Javaid M."/>
            <person name="Jiang H."/>
            <person name="Korchina V."/>
            <person name="Kovar C."/>
            <person name="Lara F."/>
            <person name="Lee S."/>
            <person name="Mata R."/>
            <person name="Mathew T."/>
            <person name="Moen C."/>
            <person name="Morales K."/>
            <person name="Munidasa M."/>
            <person name="Nazareth L."/>
            <person name="Ngo R."/>
            <person name="Nguyen L."/>
            <person name="Okwuonu G."/>
            <person name="Ongeri F."/>
            <person name="Patil S."/>
            <person name="Petrosino J."/>
            <person name="Pham C."/>
            <person name="Pham P."/>
            <person name="Pu L.-L."/>
            <person name="Puazo M."/>
            <person name="Raj R."/>
            <person name="Reid J."/>
            <person name="Rouhana J."/>
            <person name="Saada N."/>
            <person name="Shang Y."/>
            <person name="Simmons D."/>
            <person name="Thornton R."/>
            <person name="Warren J."/>
            <person name="Weissenberger G."/>
            <person name="Zhang J."/>
            <person name="Zhang L."/>
            <person name="Zhou C."/>
            <person name="Zhu D."/>
            <person name="Muzny D."/>
            <person name="Worley K."/>
            <person name="Gibbs R."/>
        </authorList>
    </citation>
    <scope>NUCLEOTIDE SEQUENCE [LARGE SCALE GENOMIC DNA]</scope>
    <source>
        <strain evidence="2 3">ATCC 33300</strain>
    </source>
</reference>
<keyword evidence="1" id="KW-0472">Membrane</keyword>
<dbReference type="EMBL" id="ACHB01000007">
    <property type="protein sequence ID" value="EEI94076.1"/>
    <property type="molecule type" value="Genomic_DNA"/>
</dbReference>
<feature type="transmembrane region" description="Helical" evidence="1">
    <location>
        <begin position="12"/>
        <end position="30"/>
    </location>
</feature>
<protein>
    <submittedName>
        <fullName evidence="2">Uncharacterized protein</fullName>
    </submittedName>
</protein>
<evidence type="ECO:0000313" key="3">
    <source>
        <dbReference type="Proteomes" id="UP000006241"/>
    </source>
</evidence>
<comment type="caution">
    <text evidence="2">The sequence shown here is derived from an EMBL/GenBank/DDBJ whole genome shotgun (WGS) entry which is preliminary data.</text>
</comment>
<organism evidence="2 3">
    <name type="scientific">Sphingobacterium spiritivorum ATCC 33300</name>
    <dbReference type="NCBI Taxonomy" id="525372"/>
    <lineage>
        <taxon>Bacteria</taxon>
        <taxon>Pseudomonadati</taxon>
        <taxon>Bacteroidota</taxon>
        <taxon>Sphingobacteriia</taxon>
        <taxon>Sphingobacteriales</taxon>
        <taxon>Sphingobacteriaceae</taxon>
        <taxon>Sphingobacterium</taxon>
    </lineage>
</organism>
<evidence type="ECO:0000256" key="1">
    <source>
        <dbReference type="SAM" id="Phobius"/>
    </source>
</evidence>
<dbReference type="HOGENOM" id="CLU_3205425_0_0_10"/>
<dbReference type="AlphaFoldDB" id="C2FSV2"/>
<gene>
    <name evidence="2" type="ORF">HMPREF0765_0408</name>
</gene>
<dbReference type="Proteomes" id="UP000006241">
    <property type="component" value="Unassembled WGS sequence"/>
</dbReference>
<keyword evidence="1" id="KW-1133">Transmembrane helix</keyword>
<keyword evidence="1" id="KW-0812">Transmembrane</keyword>
<name>C2FSV2_SPHSI</name>
<proteinExistence type="predicted"/>
<accession>C2FSV2</accession>